<dbReference type="GO" id="GO:0016020">
    <property type="term" value="C:membrane"/>
    <property type="evidence" value="ECO:0007669"/>
    <property type="project" value="UniProtKB-SubCell"/>
</dbReference>
<proteinExistence type="inferred from homology"/>
<dbReference type="Pfam" id="PF13927">
    <property type="entry name" value="Ig_3"/>
    <property type="match status" value="1"/>
</dbReference>
<dbReference type="SMART" id="SM00408">
    <property type="entry name" value="IGc2"/>
    <property type="match status" value="2"/>
</dbReference>
<dbReference type="InterPro" id="IPR036179">
    <property type="entry name" value="Ig-like_dom_sf"/>
</dbReference>
<evidence type="ECO:0000256" key="5">
    <source>
        <dbReference type="ARBA" id="ARBA00022737"/>
    </source>
</evidence>
<keyword evidence="3 10" id="KW-0812">Transmembrane</keyword>
<dbReference type="PROSITE" id="PS50835">
    <property type="entry name" value="IG_LIKE"/>
    <property type="match status" value="2"/>
</dbReference>
<reference evidence="12 13" key="1">
    <citation type="submission" date="2019-08" db="EMBL/GenBank/DDBJ databases">
        <title>A chromosome-level genome assembly, high-density linkage maps, and genome scans reveal the genomic architecture of hybrid incompatibilities underlying speciation via character displacement in darters (Percidae: Etheostominae).</title>
        <authorList>
            <person name="Moran R.L."/>
            <person name="Catchen J.M."/>
            <person name="Fuller R.C."/>
        </authorList>
    </citation>
    <scope>NUCLEOTIDE SEQUENCE [LARGE SCALE GENOMIC DNA]</scope>
    <source>
        <strain evidence="12">EspeVRDwgs_2016</strain>
        <tissue evidence="12">Muscle</tissue>
    </source>
</reference>
<evidence type="ECO:0000259" key="11">
    <source>
        <dbReference type="PROSITE" id="PS50835"/>
    </source>
</evidence>
<evidence type="ECO:0000313" key="13">
    <source>
        <dbReference type="Proteomes" id="UP000327493"/>
    </source>
</evidence>
<accession>A0A5J5DKT4</accession>
<dbReference type="SMART" id="SM00409">
    <property type="entry name" value="IG"/>
    <property type="match status" value="2"/>
</dbReference>
<comment type="caution">
    <text evidence="12">The sequence shown here is derived from an EMBL/GenBank/DDBJ whole genome shotgun (WGS) entry which is preliminary data.</text>
</comment>
<dbReference type="SUPFAM" id="SSF48726">
    <property type="entry name" value="Immunoglobulin"/>
    <property type="match status" value="2"/>
</dbReference>
<evidence type="ECO:0000256" key="8">
    <source>
        <dbReference type="ARBA" id="ARBA00023157"/>
    </source>
</evidence>
<dbReference type="SMART" id="SM00294">
    <property type="entry name" value="4.1m"/>
    <property type="match status" value="1"/>
</dbReference>
<dbReference type="InterPro" id="IPR013783">
    <property type="entry name" value="Ig-like_fold"/>
</dbReference>
<dbReference type="InterPro" id="IPR003006">
    <property type="entry name" value="Ig/MHC_CS"/>
</dbReference>
<protein>
    <recommendedName>
        <fullName evidence="11">Ig-like domain-containing protein</fullName>
    </recommendedName>
</protein>
<comment type="subcellular location">
    <subcellularLocation>
        <location evidence="1">Membrane</location>
        <topology evidence="1">Single-pass type I membrane protein</topology>
    </subcellularLocation>
</comment>
<dbReference type="PANTHER" id="PTHR45889:SF7">
    <property type="entry name" value="CELL ADHESION MOLECULE 2 ISOFORM X1"/>
    <property type="match status" value="1"/>
</dbReference>
<comment type="similarity">
    <text evidence="2">Belongs to the nectin family.</text>
</comment>
<dbReference type="PROSITE" id="PS00290">
    <property type="entry name" value="IG_MHC"/>
    <property type="match status" value="1"/>
</dbReference>
<keyword evidence="6 10" id="KW-1133">Transmembrane helix</keyword>
<evidence type="ECO:0000256" key="7">
    <source>
        <dbReference type="ARBA" id="ARBA00023136"/>
    </source>
</evidence>
<evidence type="ECO:0000256" key="1">
    <source>
        <dbReference type="ARBA" id="ARBA00004479"/>
    </source>
</evidence>
<dbReference type="InterPro" id="IPR003599">
    <property type="entry name" value="Ig_sub"/>
</dbReference>
<keyword evidence="8" id="KW-1015">Disulfide bond</keyword>
<name>A0A5J5DKT4_9PERO</name>
<keyword evidence="9" id="KW-0393">Immunoglobulin domain</keyword>
<dbReference type="Gene3D" id="2.60.40.10">
    <property type="entry name" value="Immunoglobulins"/>
    <property type="match status" value="2"/>
</dbReference>
<dbReference type="InterPro" id="IPR003598">
    <property type="entry name" value="Ig_sub2"/>
</dbReference>
<keyword evidence="5" id="KW-0677">Repeat</keyword>
<evidence type="ECO:0000256" key="4">
    <source>
        <dbReference type="ARBA" id="ARBA00022729"/>
    </source>
</evidence>
<feature type="domain" description="Ig-like" evidence="11">
    <location>
        <begin position="1"/>
        <end position="81"/>
    </location>
</feature>
<dbReference type="InterPro" id="IPR007110">
    <property type="entry name" value="Ig-like_dom"/>
</dbReference>
<sequence>MEGDVITLMCSTPGSKPAANIRWFRNDKEVQGTKELNATGKSFTVRSSLQFQVDRRDDGVAYTCSVEHVSLSNPYMTTEVLEVHYAPHLEITHSLIIPQEGQYFKLECVSIGNPIPEPVLWSKDGGELPDIERMIVEGRELTITTLNKTDNGTYRCEASNHLGTSSAEYILFVYDPNALGQHGPDHALIGGVVAVVVFITLCMIIVLGRYLARHKGTYLTHEAKGAEDAPDADTAIINAEGNHVHAEEKKEYFI</sequence>
<keyword evidence="4" id="KW-0732">Signal</keyword>
<dbReference type="AlphaFoldDB" id="A0A5J5DKT4"/>
<dbReference type="PANTHER" id="PTHR45889">
    <property type="entry name" value="IG-LIKE DOMAIN-CONTAINING PROTEIN"/>
    <property type="match status" value="1"/>
</dbReference>
<evidence type="ECO:0000256" key="9">
    <source>
        <dbReference type="ARBA" id="ARBA00023319"/>
    </source>
</evidence>
<dbReference type="GO" id="GO:0007156">
    <property type="term" value="P:homophilic cell adhesion via plasma membrane adhesion molecules"/>
    <property type="evidence" value="ECO:0007669"/>
    <property type="project" value="TreeGrafter"/>
</dbReference>
<organism evidence="12 13">
    <name type="scientific">Etheostoma spectabile</name>
    <name type="common">orangethroat darter</name>
    <dbReference type="NCBI Taxonomy" id="54343"/>
    <lineage>
        <taxon>Eukaryota</taxon>
        <taxon>Metazoa</taxon>
        <taxon>Chordata</taxon>
        <taxon>Craniata</taxon>
        <taxon>Vertebrata</taxon>
        <taxon>Euteleostomi</taxon>
        <taxon>Actinopterygii</taxon>
        <taxon>Neopterygii</taxon>
        <taxon>Teleostei</taxon>
        <taxon>Neoteleostei</taxon>
        <taxon>Acanthomorphata</taxon>
        <taxon>Eupercaria</taxon>
        <taxon>Perciformes</taxon>
        <taxon>Percoidei</taxon>
        <taxon>Percidae</taxon>
        <taxon>Etheostomatinae</taxon>
        <taxon>Etheostoma</taxon>
    </lineage>
</organism>
<dbReference type="InterPro" id="IPR003585">
    <property type="entry name" value="Neurexin-like"/>
</dbReference>
<evidence type="ECO:0000256" key="10">
    <source>
        <dbReference type="SAM" id="Phobius"/>
    </source>
</evidence>
<evidence type="ECO:0000313" key="12">
    <source>
        <dbReference type="EMBL" id="KAA8594006.1"/>
    </source>
</evidence>
<dbReference type="EMBL" id="VOFY01000003">
    <property type="protein sequence ID" value="KAA8594006.1"/>
    <property type="molecule type" value="Genomic_DNA"/>
</dbReference>
<dbReference type="Pfam" id="PF08205">
    <property type="entry name" value="C2-set_2"/>
    <property type="match status" value="1"/>
</dbReference>
<evidence type="ECO:0000256" key="2">
    <source>
        <dbReference type="ARBA" id="ARBA00007810"/>
    </source>
</evidence>
<dbReference type="Proteomes" id="UP000327493">
    <property type="component" value="Chromosome 3"/>
</dbReference>
<feature type="transmembrane region" description="Helical" evidence="10">
    <location>
        <begin position="187"/>
        <end position="212"/>
    </location>
</feature>
<feature type="domain" description="Ig-like" evidence="11">
    <location>
        <begin position="87"/>
        <end position="172"/>
    </location>
</feature>
<evidence type="ECO:0000256" key="3">
    <source>
        <dbReference type="ARBA" id="ARBA00022692"/>
    </source>
</evidence>
<dbReference type="FunFam" id="2.60.40.10:FF:000032">
    <property type="entry name" value="palladin isoform X1"/>
    <property type="match status" value="1"/>
</dbReference>
<gene>
    <name evidence="12" type="ORF">FQN60_004840</name>
</gene>
<keyword evidence="13" id="KW-1185">Reference proteome</keyword>
<dbReference type="InterPro" id="IPR013162">
    <property type="entry name" value="CD80_C2-set"/>
</dbReference>
<keyword evidence="7 10" id="KW-0472">Membrane</keyword>
<evidence type="ECO:0000256" key="6">
    <source>
        <dbReference type="ARBA" id="ARBA00022989"/>
    </source>
</evidence>